<proteinExistence type="predicted"/>
<protein>
    <submittedName>
        <fullName evidence="1">Uncharacterized protein</fullName>
    </submittedName>
</protein>
<dbReference type="Proteomes" id="UP000214646">
    <property type="component" value="Unassembled WGS sequence"/>
</dbReference>
<keyword evidence="2" id="KW-1185">Reference proteome</keyword>
<organism evidence="1 2">
    <name type="scientific">Fimbriiglobus ruber</name>
    <dbReference type="NCBI Taxonomy" id="1908690"/>
    <lineage>
        <taxon>Bacteria</taxon>
        <taxon>Pseudomonadati</taxon>
        <taxon>Planctomycetota</taxon>
        <taxon>Planctomycetia</taxon>
        <taxon>Gemmatales</taxon>
        <taxon>Gemmataceae</taxon>
        <taxon>Fimbriiglobus</taxon>
    </lineage>
</organism>
<accession>A0A225DAA9</accession>
<gene>
    <name evidence="1" type="ORF">FRUB_08041</name>
</gene>
<dbReference type="AlphaFoldDB" id="A0A225DAA9"/>
<evidence type="ECO:0000313" key="2">
    <source>
        <dbReference type="Proteomes" id="UP000214646"/>
    </source>
</evidence>
<sequence>MGVPACGRRGLQGFALLRLFETKPFRSLTQFTKKESDSLG</sequence>
<comment type="caution">
    <text evidence="1">The sequence shown here is derived from an EMBL/GenBank/DDBJ whole genome shotgun (WGS) entry which is preliminary data.</text>
</comment>
<dbReference type="EMBL" id="NIDE01000017">
    <property type="protein sequence ID" value="OWK35478.1"/>
    <property type="molecule type" value="Genomic_DNA"/>
</dbReference>
<reference evidence="2" key="1">
    <citation type="submission" date="2017-06" db="EMBL/GenBank/DDBJ databases">
        <title>Genome analysis of Fimbriiglobus ruber SP5, the first member of the order Planctomycetales with confirmed chitinolytic capability.</title>
        <authorList>
            <person name="Ravin N.V."/>
            <person name="Rakitin A.L."/>
            <person name="Ivanova A.A."/>
            <person name="Beletsky A.V."/>
            <person name="Kulichevskaya I.S."/>
            <person name="Mardanov A.V."/>
            <person name="Dedysh S.N."/>
        </authorList>
    </citation>
    <scope>NUCLEOTIDE SEQUENCE [LARGE SCALE GENOMIC DNA]</scope>
    <source>
        <strain evidence="2">SP5</strain>
    </source>
</reference>
<name>A0A225DAA9_9BACT</name>
<evidence type="ECO:0000313" key="1">
    <source>
        <dbReference type="EMBL" id="OWK35478.1"/>
    </source>
</evidence>